<evidence type="ECO:0000256" key="4">
    <source>
        <dbReference type="ARBA" id="ARBA00033751"/>
    </source>
</evidence>
<dbReference type="Proteomes" id="UP000002608">
    <property type="component" value="Chromosome"/>
</dbReference>
<dbReference type="EMBL" id="CP000851">
    <property type="protein sequence ID" value="ABV87049.1"/>
    <property type="molecule type" value="Genomic_DNA"/>
</dbReference>
<evidence type="ECO:0000313" key="7">
    <source>
        <dbReference type="EMBL" id="ABV87049.1"/>
    </source>
</evidence>
<dbReference type="Gene3D" id="3.30.1050.10">
    <property type="entry name" value="SCP2 sterol-binding domain"/>
    <property type="match status" value="1"/>
</dbReference>
<dbReference type="InterPro" id="IPR036527">
    <property type="entry name" value="SCP2_sterol-bd_dom_sf"/>
</dbReference>
<gene>
    <name evidence="7" type="ordered locus">Spea_1726</name>
</gene>
<dbReference type="eggNOG" id="COG2015">
    <property type="taxonomic scope" value="Bacteria"/>
</dbReference>
<dbReference type="SUPFAM" id="SSF56281">
    <property type="entry name" value="Metallo-hydrolase/oxidoreductase"/>
    <property type="match status" value="1"/>
</dbReference>
<proteinExistence type="inferred from homology"/>
<keyword evidence="8" id="KW-1185">Reference proteome</keyword>
<evidence type="ECO:0000256" key="3">
    <source>
        <dbReference type="ARBA" id="ARBA00022833"/>
    </source>
</evidence>
<protein>
    <submittedName>
        <fullName evidence="7">Beta-lactamase domain protein</fullName>
    </submittedName>
</protein>
<dbReference type="GO" id="GO:0046983">
    <property type="term" value="F:protein dimerization activity"/>
    <property type="evidence" value="ECO:0007669"/>
    <property type="project" value="InterPro"/>
</dbReference>
<evidence type="ECO:0000313" key="8">
    <source>
        <dbReference type="Proteomes" id="UP000002608"/>
    </source>
</evidence>
<dbReference type="SUPFAM" id="SSF55718">
    <property type="entry name" value="SCP-like"/>
    <property type="match status" value="1"/>
</dbReference>
<keyword evidence="3" id="KW-0862">Zinc</keyword>
<dbReference type="SMART" id="SM00849">
    <property type="entry name" value="Lactamase_B"/>
    <property type="match status" value="1"/>
</dbReference>
<feature type="chain" id="PRO_5002720180" evidence="5">
    <location>
        <begin position="26"/>
        <end position="683"/>
    </location>
</feature>
<dbReference type="InterPro" id="IPR052195">
    <property type="entry name" value="Bact_Alkyl/Aryl-Sulfatase"/>
</dbReference>
<feature type="domain" description="Metallo-beta-lactamase" evidence="6">
    <location>
        <begin position="148"/>
        <end position="369"/>
    </location>
</feature>
<dbReference type="GO" id="GO:0046872">
    <property type="term" value="F:metal ion binding"/>
    <property type="evidence" value="ECO:0007669"/>
    <property type="project" value="UniProtKB-KW"/>
</dbReference>
<dbReference type="AlphaFoldDB" id="A8H3B2"/>
<dbReference type="Pfam" id="PF14863">
    <property type="entry name" value="Alkyl_sulf_dimr"/>
    <property type="match status" value="1"/>
</dbReference>
<dbReference type="GO" id="GO:0018741">
    <property type="term" value="F:linear primary-alkylsulfatase activity"/>
    <property type="evidence" value="ECO:0007669"/>
    <property type="project" value="InterPro"/>
</dbReference>
<name>A8H3B2_SHEPA</name>
<reference evidence="7 8" key="1">
    <citation type="submission" date="2007-10" db="EMBL/GenBank/DDBJ databases">
        <title>Complete sequence of Shewanella pealeana ATCC 700345.</title>
        <authorList>
            <consortium name="US DOE Joint Genome Institute"/>
            <person name="Copeland A."/>
            <person name="Lucas S."/>
            <person name="Lapidus A."/>
            <person name="Barry K."/>
            <person name="Glavina del Rio T."/>
            <person name="Dalin E."/>
            <person name="Tice H."/>
            <person name="Pitluck S."/>
            <person name="Chertkov O."/>
            <person name="Brettin T."/>
            <person name="Bruce D."/>
            <person name="Detter J.C."/>
            <person name="Han C."/>
            <person name="Schmutz J."/>
            <person name="Larimer F."/>
            <person name="Land M."/>
            <person name="Hauser L."/>
            <person name="Kyrpides N."/>
            <person name="Kim E."/>
            <person name="Zhao J.-S.Z."/>
            <person name="Manno D."/>
            <person name="Hawari J."/>
            <person name="Richardson P."/>
        </authorList>
    </citation>
    <scope>NUCLEOTIDE SEQUENCE [LARGE SCALE GENOMIC DNA]</scope>
    <source>
        <strain evidence="8">ATCC 700345 / ANG-SQ1</strain>
    </source>
</reference>
<dbReference type="InterPro" id="IPR044097">
    <property type="entry name" value="Bds1/SdsA1_MBL-fold"/>
</dbReference>
<organism evidence="7 8">
    <name type="scientific">Shewanella pealeana (strain ATCC 700345 / ANG-SQ1)</name>
    <dbReference type="NCBI Taxonomy" id="398579"/>
    <lineage>
        <taxon>Bacteria</taxon>
        <taxon>Pseudomonadati</taxon>
        <taxon>Pseudomonadota</taxon>
        <taxon>Gammaproteobacteria</taxon>
        <taxon>Alteromonadales</taxon>
        <taxon>Shewanellaceae</taxon>
        <taxon>Shewanella</taxon>
    </lineage>
</organism>
<feature type="signal peptide" evidence="5">
    <location>
        <begin position="1"/>
        <end position="25"/>
    </location>
</feature>
<keyword evidence="2" id="KW-0378">Hydrolase</keyword>
<dbReference type="PANTHER" id="PTHR43223">
    <property type="entry name" value="ALKYL/ARYL-SULFATASE"/>
    <property type="match status" value="1"/>
</dbReference>
<keyword evidence="1" id="KW-0479">Metal-binding</keyword>
<evidence type="ECO:0000256" key="2">
    <source>
        <dbReference type="ARBA" id="ARBA00022801"/>
    </source>
</evidence>
<dbReference type="CDD" id="cd07710">
    <property type="entry name" value="arylsulfatase_Sdsa1-like_MBL-fold"/>
    <property type="match status" value="1"/>
</dbReference>
<dbReference type="HOGENOM" id="CLU_014655_1_0_6"/>
<evidence type="ECO:0000259" key="6">
    <source>
        <dbReference type="SMART" id="SM00849"/>
    </source>
</evidence>
<dbReference type="InterPro" id="IPR036866">
    <property type="entry name" value="RibonucZ/Hydroxyglut_hydro"/>
</dbReference>
<dbReference type="Gene3D" id="3.60.15.30">
    <property type="entry name" value="Metallo-beta-lactamase domain"/>
    <property type="match status" value="1"/>
</dbReference>
<dbReference type="InterPro" id="IPR038536">
    <property type="entry name" value="Alkyl/aryl-sulf_dimr_sf"/>
</dbReference>
<dbReference type="InterPro" id="IPR001279">
    <property type="entry name" value="Metallo-B-lactamas"/>
</dbReference>
<dbReference type="GO" id="GO:0030288">
    <property type="term" value="C:outer membrane-bounded periplasmic space"/>
    <property type="evidence" value="ECO:0007669"/>
    <property type="project" value="TreeGrafter"/>
</dbReference>
<comment type="similarity">
    <text evidence="4">Belongs to the metallo-beta-lactamase superfamily. Type III sulfatase family.</text>
</comment>
<dbReference type="KEGG" id="spl:Spea_1726"/>
<dbReference type="Pfam" id="PF00753">
    <property type="entry name" value="Lactamase_B"/>
    <property type="match status" value="1"/>
</dbReference>
<evidence type="ECO:0000256" key="1">
    <source>
        <dbReference type="ARBA" id="ARBA00022723"/>
    </source>
</evidence>
<dbReference type="InterPro" id="IPR029228">
    <property type="entry name" value="Alkyl_sulf_dimr"/>
</dbReference>
<dbReference type="Gene3D" id="1.25.40.880">
    <property type="entry name" value="Alkyl sulfatase, dimerisation domain"/>
    <property type="match status" value="1"/>
</dbReference>
<dbReference type="RefSeq" id="WP_012154969.1">
    <property type="nucleotide sequence ID" value="NC_009901.1"/>
</dbReference>
<dbReference type="STRING" id="398579.Spea_1726"/>
<dbReference type="PANTHER" id="PTHR43223:SF1">
    <property type="entry name" value="ALKYL_ARYL-SULFATASE BDS1"/>
    <property type="match status" value="1"/>
</dbReference>
<accession>A8H3B2</accession>
<dbReference type="Pfam" id="PF14864">
    <property type="entry name" value="Alkyl_sulf_C"/>
    <property type="match status" value="1"/>
</dbReference>
<dbReference type="GO" id="GO:0018909">
    <property type="term" value="P:dodecyl sulfate metabolic process"/>
    <property type="evidence" value="ECO:0007669"/>
    <property type="project" value="InterPro"/>
</dbReference>
<keyword evidence="5" id="KW-0732">Signal</keyword>
<dbReference type="InterPro" id="IPR029229">
    <property type="entry name" value="Alkyl_sulf_C"/>
</dbReference>
<evidence type="ECO:0000256" key="5">
    <source>
        <dbReference type="SAM" id="SignalP"/>
    </source>
</evidence>
<sequence>MQNQIIKRTSLAAAIISLISFNAIAHSHDEAEKHNHEHEHINAGEMASYAGKAATKHTIAANKALAERLPFSDMTAFEQQNRGLIAAFGDHQAGKARLQFSDMMQDIDPTDFPNTVNPSIFRQGLMNYQAEGLYEVVDGVYQIRGNDIANLTVFKTDNGYVINDPGFLDETTKLAWEFAKQHLPAPHTIHAVIYSHPHGDHFGGVRGLSDDFADDVKIIAPDGFVQALADENMLAGNAMSRRSNYQYGVTLGKDAHGTVDNAIGLTPGIVGGLTLITPTLDITDKIEKHVIDGVEFEFTNVPGAEAPVEIITWVEKYKTLFTGELTYHGMHNIYTFRGAKVRDALAWSKYLTDMKLAYGDRIEALTSSHSAPVWDTADINEYITLQRDNYGFIHNQALRLANHGTTINDVGREIDKIIPQAQFDTWHTNGYHGSYSHNARAVVNLYLGYHDLNPVNTNPLTSQDKSCVYVEAAGVDTLMKGARAQFEKGEYQAASQLANDVVLCDPNNQIARDLLADSFEQQGYQSETMAWRNSYLSGAYELRTNVIHESIKQNSADIVANSPTLNILDYVAVRLNAPKAVEANLTLSFNLVHPDTNEHFYSEISNGNMASVITTNKVKGADATFYINRADLAKVMTGQTTLPELLKSKQAGIKGQQDFIQQLMPNLDSFSPLFEILPIADNK</sequence>